<accession>A0A164QDB4</accession>
<reference evidence="2 3" key="1">
    <citation type="journal article" date="2016" name="Mol. Biol. Evol.">
        <title>Comparative Genomics of Early-Diverging Mushroom-Forming Fungi Provides Insights into the Origins of Lignocellulose Decay Capabilities.</title>
        <authorList>
            <person name="Nagy L.G."/>
            <person name="Riley R."/>
            <person name="Tritt A."/>
            <person name="Adam C."/>
            <person name="Daum C."/>
            <person name="Floudas D."/>
            <person name="Sun H."/>
            <person name="Yadav J.S."/>
            <person name="Pangilinan J."/>
            <person name="Larsson K.H."/>
            <person name="Matsuura K."/>
            <person name="Barry K."/>
            <person name="Labutti K."/>
            <person name="Kuo R."/>
            <person name="Ohm R.A."/>
            <person name="Bhattacharya S.S."/>
            <person name="Shirouzu T."/>
            <person name="Yoshinaga Y."/>
            <person name="Martin F.M."/>
            <person name="Grigoriev I.V."/>
            <person name="Hibbett D.S."/>
        </authorList>
    </citation>
    <scope>NUCLEOTIDE SEQUENCE [LARGE SCALE GENOMIC DNA]</scope>
    <source>
        <strain evidence="2 3">HHB9708</strain>
    </source>
</reference>
<evidence type="ECO:0000256" key="1">
    <source>
        <dbReference type="SAM" id="MobiDB-lite"/>
    </source>
</evidence>
<organism evidence="2 3">
    <name type="scientific">Sistotremastrum niveocremeum HHB9708</name>
    <dbReference type="NCBI Taxonomy" id="1314777"/>
    <lineage>
        <taxon>Eukaryota</taxon>
        <taxon>Fungi</taxon>
        <taxon>Dikarya</taxon>
        <taxon>Basidiomycota</taxon>
        <taxon>Agaricomycotina</taxon>
        <taxon>Agaricomycetes</taxon>
        <taxon>Sistotremastrales</taxon>
        <taxon>Sistotremastraceae</taxon>
        <taxon>Sertulicium</taxon>
        <taxon>Sertulicium niveocremeum</taxon>
    </lineage>
</organism>
<protein>
    <submittedName>
        <fullName evidence="2">Uncharacterized protein</fullName>
    </submittedName>
</protein>
<dbReference type="Proteomes" id="UP000076722">
    <property type="component" value="Unassembled WGS sequence"/>
</dbReference>
<feature type="compositionally biased region" description="Polar residues" evidence="1">
    <location>
        <begin position="52"/>
        <end position="62"/>
    </location>
</feature>
<proteinExistence type="predicted"/>
<dbReference type="EMBL" id="KV419427">
    <property type="protein sequence ID" value="KZS89555.1"/>
    <property type="molecule type" value="Genomic_DNA"/>
</dbReference>
<sequence length="134" mass="14797">MPNVPQSSLSRPSREWILVVRSVRRPSVVQVLLLALTCSIRLAKSLKAFSKAPTTSSAQRNEPLTHPSLDEGEANDAAHGTVGTPTRASERDGLGRAQYRILRGGSRQAEVFDFMLKSNLIRIQEPQIKVHDAR</sequence>
<keyword evidence="3" id="KW-1185">Reference proteome</keyword>
<gene>
    <name evidence="2" type="ORF">SISNIDRAFT_469312</name>
</gene>
<evidence type="ECO:0000313" key="3">
    <source>
        <dbReference type="Proteomes" id="UP000076722"/>
    </source>
</evidence>
<name>A0A164QDB4_9AGAM</name>
<dbReference type="AlphaFoldDB" id="A0A164QDB4"/>
<feature type="region of interest" description="Disordered" evidence="1">
    <location>
        <begin position="50"/>
        <end position="93"/>
    </location>
</feature>
<evidence type="ECO:0000313" key="2">
    <source>
        <dbReference type="EMBL" id="KZS89555.1"/>
    </source>
</evidence>